<feature type="transmembrane region" description="Helical" evidence="2">
    <location>
        <begin position="294"/>
        <end position="317"/>
    </location>
</feature>
<keyword evidence="2" id="KW-1133">Transmembrane helix</keyword>
<feature type="transmembrane region" description="Helical" evidence="2">
    <location>
        <begin position="249"/>
        <end position="274"/>
    </location>
</feature>
<keyword evidence="4" id="KW-1185">Reference proteome</keyword>
<dbReference type="EMBL" id="RQZC01000020">
    <property type="protein sequence ID" value="RRD26696.1"/>
    <property type="molecule type" value="Genomic_DNA"/>
</dbReference>
<evidence type="ECO:0000256" key="2">
    <source>
        <dbReference type="SAM" id="Phobius"/>
    </source>
</evidence>
<comment type="caution">
    <text evidence="3">The sequence shown here is derived from an EMBL/GenBank/DDBJ whole genome shotgun (WGS) entry which is preliminary data.</text>
</comment>
<protein>
    <submittedName>
        <fullName evidence="3">ABC transporter permease</fullName>
    </submittedName>
</protein>
<evidence type="ECO:0000256" key="1">
    <source>
        <dbReference type="ARBA" id="ARBA00022448"/>
    </source>
</evidence>
<feature type="transmembrane region" description="Helical" evidence="2">
    <location>
        <begin position="337"/>
        <end position="357"/>
    </location>
</feature>
<keyword evidence="2" id="KW-0472">Membrane</keyword>
<proteinExistence type="predicted"/>
<dbReference type="PANTHER" id="PTHR43738:SF1">
    <property type="entry name" value="HEMIN TRANSPORT SYSTEM PERMEASE PROTEIN HRTB-RELATED"/>
    <property type="match status" value="1"/>
</dbReference>
<evidence type="ECO:0000313" key="4">
    <source>
        <dbReference type="Proteomes" id="UP000271272"/>
    </source>
</evidence>
<keyword evidence="1" id="KW-0813">Transport</keyword>
<name>A0A3P1UZD4_9ACTO</name>
<reference evidence="3 4" key="1">
    <citation type="submission" date="2018-11" db="EMBL/GenBank/DDBJ databases">
        <title>Genomes From Bacteria Associated with the Canine Oral Cavity: a Test Case for Automated Genome-Based Taxonomic Assignment.</title>
        <authorList>
            <person name="Coil D.A."/>
            <person name="Jospin G."/>
            <person name="Darling A.E."/>
            <person name="Wallis C."/>
            <person name="Davis I.J."/>
            <person name="Harris S."/>
            <person name="Eisen J.A."/>
            <person name="Holcombe L.J."/>
            <person name="O'Flynn C."/>
        </authorList>
    </citation>
    <scope>NUCLEOTIDE SEQUENCE [LARGE SCALE GENOMIC DNA]</scope>
    <source>
        <strain evidence="3 4">OH5050</strain>
    </source>
</reference>
<dbReference type="RefSeq" id="WP_124934347.1">
    <property type="nucleotide sequence ID" value="NZ_JAGFOU010000011.1"/>
</dbReference>
<evidence type="ECO:0000313" key="3">
    <source>
        <dbReference type="EMBL" id="RRD26696.1"/>
    </source>
</evidence>
<keyword evidence="2" id="KW-0812">Transmembrane</keyword>
<accession>A0A3P1UZD4</accession>
<organism evidence="3 4">
    <name type="scientific">Actinomyces bowdenii</name>
    <dbReference type="NCBI Taxonomy" id="131109"/>
    <lineage>
        <taxon>Bacteria</taxon>
        <taxon>Bacillati</taxon>
        <taxon>Actinomycetota</taxon>
        <taxon>Actinomycetes</taxon>
        <taxon>Actinomycetales</taxon>
        <taxon>Actinomycetaceae</taxon>
        <taxon>Actinomyces</taxon>
    </lineage>
</organism>
<sequence length="370" mass="38079">MFLALREIRHEPMRFGLIVAVIALVAYLTFFLASLASGLAQSYRAAIDGWDAGSIILTDASNESISASRLTPEQVSAAQGLAERAGASADPLISVAAVAQASDLRDEAGDPLRVDVFAFGIDPAGGLAPTVTSGSPISDPAREILVDDTLTAEGLAVGDTVTLLGSDHEWTIAGLTHDTTFQAAPVITVDAQALQSHAPSSLSPAVSAVVVDADLSGSTSTAEGATRAELQLLSTEEFIRTLPGYSAQVLTFSLMIGSLVLIASLVLGIFLYVLTLQKRPVLGILKARGVPTAYLIHSGGAQTTILASTGVAVGMAATHLTSLVLPTAVPFRFSPQLDAAITAAFIVVSVIGGLISVRVVTRIDPVEAIA</sequence>
<dbReference type="OrthoDB" id="5242186at2"/>
<dbReference type="AlphaFoldDB" id="A0A3P1UZD4"/>
<dbReference type="PANTHER" id="PTHR43738">
    <property type="entry name" value="ABC TRANSPORTER, MEMBRANE PROTEIN"/>
    <property type="match status" value="1"/>
</dbReference>
<dbReference type="InterPro" id="IPR051125">
    <property type="entry name" value="ABC-4/HrtB_transporter"/>
</dbReference>
<dbReference type="Proteomes" id="UP000271272">
    <property type="component" value="Unassembled WGS sequence"/>
</dbReference>
<gene>
    <name evidence="3" type="ORF">EII10_09925</name>
</gene>